<evidence type="ECO:0000256" key="3">
    <source>
        <dbReference type="ARBA" id="ARBA00022578"/>
    </source>
</evidence>
<dbReference type="GO" id="GO:0032196">
    <property type="term" value="P:transposition"/>
    <property type="evidence" value="ECO:0007669"/>
    <property type="project" value="UniProtKB-KW"/>
</dbReference>
<organism evidence="12 13">
    <name type="scientific">Synechocystis sp. (strain ATCC 27184 / PCC 6803 / Kazusa)</name>
    <dbReference type="NCBI Taxonomy" id="1111708"/>
    <lineage>
        <taxon>Bacteria</taxon>
        <taxon>Bacillati</taxon>
        <taxon>Cyanobacteriota</taxon>
        <taxon>Cyanophyceae</taxon>
        <taxon>Synechococcales</taxon>
        <taxon>Merismopediaceae</taxon>
        <taxon>Synechocystis</taxon>
    </lineage>
</organism>
<dbReference type="InParanoid" id="P73816"/>
<evidence type="ECO:0000256" key="6">
    <source>
        <dbReference type="ARBA" id="ARBA00023125"/>
    </source>
</evidence>
<dbReference type="InterPro" id="IPR001959">
    <property type="entry name" value="Transposase"/>
</dbReference>
<keyword evidence="3" id="KW-0815">Transposition</keyword>
<dbReference type="AlphaFoldDB" id="P73816"/>
<feature type="domain" description="Probable transposase IS891/IS1136/IS1341" evidence="9">
    <location>
        <begin position="165"/>
        <end position="280"/>
    </location>
</feature>
<dbReference type="NCBIfam" id="TIGR01766">
    <property type="entry name" value="IS200/IS605 family accessory protein TnpB-like domain"/>
    <property type="match status" value="1"/>
</dbReference>
<proteinExistence type="inferred from homology"/>
<feature type="domain" description="Transposase putative helix-turn-helix" evidence="11">
    <location>
        <begin position="1"/>
        <end position="39"/>
    </location>
</feature>
<dbReference type="PANTHER" id="PTHR30405">
    <property type="entry name" value="TRANSPOSASE"/>
    <property type="match status" value="1"/>
</dbReference>
<keyword evidence="4" id="KW-0479">Metal-binding</keyword>
<dbReference type="KEGG" id="syn:slr2062"/>
<dbReference type="eggNOG" id="COG0675">
    <property type="taxonomic scope" value="Bacteria"/>
</dbReference>
<dbReference type="EnsemblBacteria" id="BAA17870">
    <property type="protein sequence ID" value="BAA17870"/>
    <property type="gene ID" value="BAA17870"/>
</dbReference>
<keyword evidence="13" id="KW-1185">Reference proteome</keyword>
<dbReference type="Pfam" id="PF01385">
    <property type="entry name" value="OrfB_IS605"/>
    <property type="match status" value="1"/>
</dbReference>
<dbReference type="InterPro" id="IPR021027">
    <property type="entry name" value="Transposase_put_HTH"/>
</dbReference>
<sequence>MKLRYQYRFYPTNQQRQGLAQLFGCVRVVWNDALAFCKDSEKLPSYNALSKRLTECKQTEEKIWLTDVSAVPLQQSIRNLSAAYKNFFDSVNGKRKGKKVNPPKFKSRRSKQSATFTSAGFVLKDNDRIYLAKIGFLDVVWSRPLPSIPSSVTVIKDRANRYFLSFVVEVDPQQLADNGQSVGIDLGIIDFATLSTGEKIKSPKPLKAKLKRLRKCQRNLARKQKGSKRREKARLRVAKVHAKVKDTRTDFLHKLSTRLIRENQTVILEDLNTAGMMKNRRLSRAISDLGWRSFRTILEAKAVMYGREFRTISRWEPTSQRCSCCGEIGGKKELSVREWTCLFCGANHDRDINAATNILVAGGHSETKNGRGGKRQTTSVAASGEASTHRKAIQLTLFAS</sequence>
<dbReference type="Pfam" id="PF07282">
    <property type="entry name" value="Cas12f1-like_TNB"/>
    <property type="match status" value="1"/>
</dbReference>
<evidence type="ECO:0000256" key="2">
    <source>
        <dbReference type="ARBA" id="ARBA00011044"/>
    </source>
</evidence>
<dbReference type="PhylomeDB" id="P73816"/>
<keyword evidence="5" id="KW-0862">Zinc</keyword>
<comment type="similarity">
    <text evidence="2">In the N-terminal section; belongs to the transposase 2 family.</text>
</comment>
<accession>P73816</accession>
<reference evidence="12 13" key="2">
    <citation type="journal article" date="1996" name="DNA Res.">
        <title>Sequence analysis of the genome of the unicellular cyanobacterium Synechocystis sp. strain PCC6803. II. Sequence determination of the entire genome and assignment of potential protein-coding regions.</title>
        <authorList>
            <person name="Kaneko T."/>
            <person name="Sato S."/>
            <person name="Kotani H."/>
            <person name="Tanaka A."/>
            <person name="Asamizu E."/>
            <person name="Nakamura Y."/>
            <person name="Miyajima N."/>
            <person name="Hirosawa M."/>
            <person name="Sugiura M."/>
            <person name="Sasamoto S."/>
            <person name="Kimura T."/>
            <person name="Hosouchi T."/>
            <person name="Matsuno A."/>
            <person name="Muraki A."/>
            <person name="Nakazaki N."/>
            <person name="Naruo K."/>
            <person name="Okumura S."/>
            <person name="Shimpo S."/>
            <person name="Takeuchi C."/>
            <person name="Wada T."/>
            <person name="Watanabe A."/>
            <person name="Yamada M."/>
            <person name="Yasuda M."/>
            <person name="Tabata S."/>
        </authorList>
    </citation>
    <scope>NUCLEOTIDE SEQUENCE [LARGE SCALE GENOMIC DNA]</scope>
    <source>
        <strain evidence="13">ATCC 27184 / PCC 6803 / Kazusa</strain>
    </source>
</reference>
<dbReference type="GO" id="GO:0003677">
    <property type="term" value="F:DNA binding"/>
    <property type="evidence" value="ECO:0007669"/>
    <property type="project" value="UniProtKB-KW"/>
</dbReference>
<dbReference type="EMBL" id="BA000022">
    <property type="protein sequence ID" value="BAA17870.1"/>
    <property type="molecule type" value="Genomic_DNA"/>
</dbReference>
<evidence type="ECO:0000313" key="13">
    <source>
        <dbReference type="Proteomes" id="UP000001425"/>
    </source>
</evidence>
<dbReference type="STRING" id="1148.gene:10498739"/>
<dbReference type="NCBIfam" id="NF040570">
    <property type="entry name" value="guided_TnpB"/>
    <property type="match status" value="1"/>
</dbReference>
<name>P73816_SYNY3</name>
<evidence type="ECO:0000259" key="11">
    <source>
        <dbReference type="Pfam" id="PF12323"/>
    </source>
</evidence>
<evidence type="ECO:0000259" key="10">
    <source>
        <dbReference type="Pfam" id="PF07282"/>
    </source>
</evidence>
<dbReference type="InterPro" id="IPR010095">
    <property type="entry name" value="Cas12f1-like_TNB"/>
</dbReference>
<dbReference type="GO" id="GO:0006310">
    <property type="term" value="P:DNA recombination"/>
    <property type="evidence" value="ECO:0007669"/>
    <property type="project" value="UniProtKB-KW"/>
</dbReference>
<dbReference type="Pfam" id="PF12323">
    <property type="entry name" value="HTH_OrfB_IS605"/>
    <property type="match status" value="1"/>
</dbReference>
<dbReference type="GO" id="GO:0046872">
    <property type="term" value="F:metal ion binding"/>
    <property type="evidence" value="ECO:0007669"/>
    <property type="project" value="UniProtKB-KW"/>
</dbReference>
<protein>
    <submittedName>
        <fullName evidence="12">Transposase</fullName>
    </submittedName>
</protein>
<evidence type="ECO:0000256" key="1">
    <source>
        <dbReference type="ARBA" id="ARBA00008761"/>
    </source>
</evidence>
<keyword evidence="7" id="KW-0233">DNA recombination</keyword>
<evidence type="ECO:0000256" key="4">
    <source>
        <dbReference type="ARBA" id="ARBA00022723"/>
    </source>
</evidence>
<evidence type="ECO:0000256" key="7">
    <source>
        <dbReference type="ARBA" id="ARBA00023172"/>
    </source>
</evidence>
<feature type="domain" description="Cas12f1-like TNB" evidence="10">
    <location>
        <begin position="291"/>
        <end position="358"/>
    </location>
</feature>
<feature type="region of interest" description="Disordered" evidence="8">
    <location>
        <begin position="363"/>
        <end position="385"/>
    </location>
</feature>
<evidence type="ECO:0000256" key="5">
    <source>
        <dbReference type="ARBA" id="ARBA00022833"/>
    </source>
</evidence>
<evidence type="ECO:0000256" key="8">
    <source>
        <dbReference type="SAM" id="MobiDB-lite"/>
    </source>
</evidence>
<dbReference type="PIR" id="S74909">
    <property type="entry name" value="S74909"/>
</dbReference>
<dbReference type="InterPro" id="IPR051399">
    <property type="entry name" value="RNA-guided_DNA_endo/Transpos"/>
</dbReference>
<evidence type="ECO:0000259" key="9">
    <source>
        <dbReference type="Pfam" id="PF01385"/>
    </source>
</evidence>
<keyword evidence="6" id="KW-0238">DNA-binding</keyword>
<reference evidence="12 13" key="1">
    <citation type="journal article" date="1995" name="DNA Res.">
        <title>Sequence analysis of the genome of the unicellular cyanobacterium Synechocystis sp. strain PCC6803. I. Sequence features in the 1 Mb region from map positions 64% to 92% of the genome.</title>
        <authorList>
            <person name="Kaneko T."/>
            <person name="Tanaka A."/>
            <person name="Sato S."/>
            <person name="Kotani H."/>
            <person name="Sazuka T."/>
            <person name="Miyajima N."/>
            <person name="Sugiura M."/>
            <person name="Tabata S."/>
        </authorList>
    </citation>
    <scope>NUCLEOTIDE SEQUENCE [LARGE SCALE GENOMIC DNA]</scope>
    <source>
        <strain evidence="13">ATCC 27184 / PCC 6803 / Kazusa</strain>
    </source>
</reference>
<dbReference type="PANTHER" id="PTHR30405:SF25">
    <property type="entry name" value="RNA-GUIDED DNA ENDONUCLEASE INSQ-RELATED"/>
    <property type="match status" value="1"/>
</dbReference>
<dbReference type="Proteomes" id="UP000001425">
    <property type="component" value="Chromosome"/>
</dbReference>
<comment type="similarity">
    <text evidence="1">In the C-terminal section; belongs to the transposase 35 family.</text>
</comment>
<gene>
    <name evidence="12" type="ordered locus">slr2062</name>
</gene>
<dbReference type="PaxDb" id="1148-1652952"/>
<evidence type="ECO:0000313" key="12">
    <source>
        <dbReference type="EMBL" id="BAA17870.1"/>
    </source>
</evidence>